<accession>A0A0P1H3X4</accession>
<dbReference type="AlphaFoldDB" id="A0A0P1H3X4"/>
<dbReference type="PANTHER" id="PTHR46938">
    <property type="entry name" value="DISCOIDIN-1 SUBUNIT A-RELATED-RELATED"/>
    <property type="match status" value="1"/>
</dbReference>
<reference evidence="2 3" key="1">
    <citation type="submission" date="2015-09" db="EMBL/GenBank/DDBJ databases">
        <authorList>
            <consortium name="Swine Surveillance"/>
        </authorList>
    </citation>
    <scope>NUCLEOTIDE SEQUENCE [LARGE SCALE GENOMIC DNA]</scope>
    <source>
        <strain evidence="2 3">CECT 8383</strain>
    </source>
</reference>
<name>A0A0P1H3X4_9RHOB</name>
<dbReference type="OrthoDB" id="7658568at2"/>
<dbReference type="GO" id="GO:0098609">
    <property type="term" value="P:cell-cell adhesion"/>
    <property type="evidence" value="ECO:0007669"/>
    <property type="project" value="TreeGrafter"/>
</dbReference>
<dbReference type="GO" id="GO:0045335">
    <property type="term" value="C:phagocytic vesicle"/>
    <property type="evidence" value="ECO:0007669"/>
    <property type="project" value="TreeGrafter"/>
</dbReference>
<dbReference type="Proteomes" id="UP000051681">
    <property type="component" value="Unassembled WGS sequence"/>
</dbReference>
<gene>
    <name evidence="2" type="ORF">TM5383_01731</name>
</gene>
<dbReference type="SUPFAM" id="SSF141086">
    <property type="entry name" value="Agglutinin HPA-like"/>
    <property type="match status" value="1"/>
</dbReference>
<evidence type="ECO:0000313" key="3">
    <source>
        <dbReference type="Proteomes" id="UP000051681"/>
    </source>
</evidence>
<dbReference type="EMBL" id="CYSF01000007">
    <property type="protein sequence ID" value="CUH84520.1"/>
    <property type="molecule type" value="Genomic_DNA"/>
</dbReference>
<proteinExistence type="predicted"/>
<dbReference type="STRING" id="340021.TM5383_01731"/>
<dbReference type="GO" id="GO:0030247">
    <property type="term" value="F:polysaccharide binding"/>
    <property type="evidence" value="ECO:0007669"/>
    <property type="project" value="TreeGrafter"/>
</dbReference>
<dbReference type="RefSeq" id="WP_058318621.1">
    <property type="nucleotide sequence ID" value="NZ_CYSF01000007.1"/>
</dbReference>
<feature type="domain" description="H-type lectin" evidence="1">
    <location>
        <begin position="39"/>
        <end position="104"/>
    </location>
</feature>
<dbReference type="InterPro" id="IPR019019">
    <property type="entry name" value="H-type_lectin_domain"/>
</dbReference>
<dbReference type="Pfam" id="PF09458">
    <property type="entry name" value="H_lectin"/>
    <property type="match status" value="1"/>
</dbReference>
<dbReference type="GO" id="GO:0070492">
    <property type="term" value="F:oligosaccharide binding"/>
    <property type="evidence" value="ECO:0007669"/>
    <property type="project" value="TreeGrafter"/>
</dbReference>
<evidence type="ECO:0000259" key="1">
    <source>
        <dbReference type="Pfam" id="PF09458"/>
    </source>
</evidence>
<evidence type="ECO:0000313" key="2">
    <source>
        <dbReference type="EMBL" id="CUH84520.1"/>
    </source>
</evidence>
<dbReference type="PANTHER" id="PTHR46938:SF1">
    <property type="entry name" value="DISCOIDIN-1 SUBUNIT A-RELATED"/>
    <property type="match status" value="1"/>
</dbReference>
<protein>
    <submittedName>
        <fullName evidence="2">H-type lectin domain protein</fullName>
    </submittedName>
</protein>
<organism evidence="2 3">
    <name type="scientific">Thalassovita mediterranea</name>
    <dbReference type="NCBI Taxonomy" id="340021"/>
    <lineage>
        <taxon>Bacteria</taxon>
        <taxon>Pseudomonadati</taxon>
        <taxon>Pseudomonadota</taxon>
        <taxon>Alphaproteobacteria</taxon>
        <taxon>Rhodobacterales</taxon>
        <taxon>Roseobacteraceae</taxon>
        <taxon>Thalassovita</taxon>
    </lineage>
</organism>
<keyword evidence="2" id="KW-0430">Lectin</keyword>
<dbReference type="Gene3D" id="2.60.40.2080">
    <property type="match status" value="1"/>
</dbReference>
<sequence length="116" mass="13139">MRKISNNNVGVEQGQQNLFSDFEDGGEMWTGQGARECRVTVQFSEPFRAAPNVMVSMSMWDVDQSTNVRTDLEAENITPQQFDIVFRTWGDTRVARARAGWMAIGPVADEDHWDVP</sequence>
<dbReference type="GO" id="GO:0098636">
    <property type="term" value="C:protein complex involved in cell adhesion"/>
    <property type="evidence" value="ECO:0007669"/>
    <property type="project" value="TreeGrafter"/>
</dbReference>
<dbReference type="InterPro" id="IPR037221">
    <property type="entry name" value="H-type_lectin_dom_sf"/>
</dbReference>
<keyword evidence="3" id="KW-1185">Reference proteome</keyword>
<dbReference type="GO" id="GO:0046871">
    <property type="term" value="F:N-acetylgalactosamine binding"/>
    <property type="evidence" value="ECO:0007669"/>
    <property type="project" value="TreeGrafter"/>
</dbReference>
<dbReference type="InterPro" id="IPR052487">
    <property type="entry name" value="Galactose-binding_lectin"/>
</dbReference>
<dbReference type="GO" id="GO:0009986">
    <property type="term" value="C:cell surface"/>
    <property type="evidence" value="ECO:0007669"/>
    <property type="project" value="TreeGrafter"/>
</dbReference>